<keyword evidence="2" id="KW-1185">Reference proteome</keyword>
<proteinExistence type="predicted"/>
<feature type="non-terminal residue" evidence="1">
    <location>
        <position position="35"/>
    </location>
</feature>
<protein>
    <submittedName>
        <fullName evidence="1">Uncharacterized protein</fullName>
    </submittedName>
</protein>
<gene>
    <name evidence="1" type="ORF">Golob_005635</name>
</gene>
<name>A0A7J8MU55_9ROSI</name>
<dbReference type="EMBL" id="JABEZX010000010">
    <property type="protein sequence ID" value="MBA0568122.1"/>
    <property type="molecule type" value="Genomic_DNA"/>
</dbReference>
<evidence type="ECO:0000313" key="1">
    <source>
        <dbReference type="EMBL" id="MBA0568122.1"/>
    </source>
</evidence>
<dbReference type="Proteomes" id="UP000593572">
    <property type="component" value="Unassembled WGS sequence"/>
</dbReference>
<organism evidence="1 2">
    <name type="scientific">Gossypium lobatum</name>
    <dbReference type="NCBI Taxonomy" id="34289"/>
    <lineage>
        <taxon>Eukaryota</taxon>
        <taxon>Viridiplantae</taxon>
        <taxon>Streptophyta</taxon>
        <taxon>Embryophyta</taxon>
        <taxon>Tracheophyta</taxon>
        <taxon>Spermatophyta</taxon>
        <taxon>Magnoliopsida</taxon>
        <taxon>eudicotyledons</taxon>
        <taxon>Gunneridae</taxon>
        <taxon>Pentapetalae</taxon>
        <taxon>rosids</taxon>
        <taxon>malvids</taxon>
        <taxon>Malvales</taxon>
        <taxon>Malvaceae</taxon>
        <taxon>Malvoideae</taxon>
        <taxon>Gossypium</taxon>
    </lineage>
</organism>
<dbReference type="AlphaFoldDB" id="A0A7J8MU55"/>
<accession>A0A7J8MU55</accession>
<comment type="caution">
    <text evidence="1">The sequence shown here is derived from an EMBL/GenBank/DDBJ whole genome shotgun (WGS) entry which is preliminary data.</text>
</comment>
<sequence length="35" mass="4144">MARFNLCNCSNSFTLDFSGRFNSYMSFDEKRRGQL</sequence>
<reference evidence="1 2" key="1">
    <citation type="journal article" date="2019" name="Genome Biol. Evol.">
        <title>Insights into the evolution of the New World diploid cottons (Gossypium, subgenus Houzingenia) based on genome sequencing.</title>
        <authorList>
            <person name="Grover C.E."/>
            <person name="Arick M.A. 2nd"/>
            <person name="Thrash A."/>
            <person name="Conover J.L."/>
            <person name="Sanders W.S."/>
            <person name="Peterson D.G."/>
            <person name="Frelichowski J.E."/>
            <person name="Scheffler J.A."/>
            <person name="Scheffler B.E."/>
            <person name="Wendel J.F."/>
        </authorList>
    </citation>
    <scope>NUCLEOTIDE SEQUENCE [LARGE SCALE GENOMIC DNA]</scope>
    <source>
        <strain evidence="1">157</strain>
        <tissue evidence="1">Leaf</tissue>
    </source>
</reference>
<evidence type="ECO:0000313" key="2">
    <source>
        <dbReference type="Proteomes" id="UP000593572"/>
    </source>
</evidence>